<dbReference type="InterPro" id="IPR029063">
    <property type="entry name" value="SAM-dependent_MTases_sf"/>
</dbReference>
<evidence type="ECO:0000256" key="1">
    <source>
        <dbReference type="ARBA" id="ARBA00022490"/>
    </source>
</evidence>
<reference evidence="8 9" key="1">
    <citation type="submission" date="2016-08" db="EMBL/GenBank/DDBJ databases">
        <title>Draft genome of Fabibacter sp. strain SK-8.</title>
        <authorList>
            <person name="Wong S.-K."/>
            <person name="Hamasaki K."/>
            <person name="Yoshizawa S."/>
        </authorList>
    </citation>
    <scope>NUCLEOTIDE SEQUENCE [LARGE SCALE GENOMIC DNA]</scope>
    <source>
        <strain evidence="8 9">SK-8</strain>
    </source>
</reference>
<dbReference type="InterPro" id="IPR020596">
    <property type="entry name" value="rRNA_Ade_Mease_Trfase_CS"/>
</dbReference>
<dbReference type="PROSITE" id="PS00092">
    <property type="entry name" value="N6_MTASE"/>
    <property type="match status" value="1"/>
</dbReference>
<gene>
    <name evidence="8" type="ORF">BFP71_11390</name>
</gene>
<keyword evidence="3 6" id="KW-0808">Transferase</keyword>
<organism evidence="8 9">
    <name type="scientific">Roseivirga misakiensis</name>
    <dbReference type="NCBI Taxonomy" id="1563681"/>
    <lineage>
        <taxon>Bacteria</taxon>
        <taxon>Pseudomonadati</taxon>
        <taxon>Bacteroidota</taxon>
        <taxon>Cytophagia</taxon>
        <taxon>Cytophagales</taxon>
        <taxon>Roseivirgaceae</taxon>
        <taxon>Roseivirga</taxon>
    </lineage>
</organism>
<dbReference type="RefSeq" id="WP_069835591.1">
    <property type="nucleotide sequence ID" value="NZ_MDGQ01000005.1"/>
</dbReference>
<dbReference type="InterPro" id="IPR050210">
    <property type="entry name" value="tRNA_Adenine-N(6)_MTase"/>
</dbReference>
<evidence type="ECO:0000259" key="7">
    <source>
        <dbReference type="Pfam" id="PF05175"/>
    </source>
</evidence>
<dbReference type="InterPro" id="IPR007848">
    <property type="entry name" value="Small_mtfrase_dom"/>
</dbReference>
<evidence type="ECO:0000313" key="8">
    <source>
        <dbReference type="EMBL" id="OEK04086.1"/>
    </source>
</evidence>
<dbReference type="SUPFAM" id="SSF53335">
    <property type="entry name" value="S-adenosyl-L-methionine-dependent methyltransferases"/>
    <property type="match status" value="1"/>
</dbReference>
<evidence type="ECO:0000256" key="3">
    <source>
        <dbReference type="ARBA" id="ARBA00022679"/>
    </source>
</evidence>
<dbReference type="HAMAP" id="MF_01872">
    <property type="entry name" value="tRNA_methyltr_YfiC"/>
    <property type="match status" value="1"/>
</dbReference>
<evidence type="ECO:0000313" key="9">
    <source>
        <dbReference type="Proteomes" id="UP000095552"/>
    </source>
</evidence>
<dbReference type="InterPro" id="IPR022882">
    <property type="entry name" value="tRNA_adenine-N6_MeTrfase"/>
</dbReference>
<proteinExistence type="inferred from homology"/>
<comment type="subcellular location">
    <subcellularLocation>
        <location evidence="6">Cytoplasm</location>
    </subcellularLocation>
</comment>
<keyword evidence="1 6" id="KW-0963">Cytoplasm</keyword>
<dbReference type="GO" id="GO:0003676">
    <property type="term" value="F:nucleic acid binding"/>
    <property type="evidence" value="ECO:0007669"/>
    <property type="project" value="InterPro"/>
</dbReference>
<name>A0A1E5SY93_9BACT</name>
<dbReference type="GO" id="GO:0016430">
    <property type="term" value="F:tRNA (adenine-N6)-methyltransferase activity"/>
    <property type="evidence" value="ECO:0007669"/>
    <property type="project" value="UniProtKB-UniRule"/>
</dbReference>
<protein>
    <recommendedName>
        <fullName evidence="6">tRNA1(Val) (adenine(37)-N6)-methyltransferase</fullName>
        <ecNumber evidence="6">2.1.1.223</ecNumber>
    </recommendedName>
    <alternativeName>
        <fullName evidence="6">tRNA m6A37 methyltransferase</fullName>
    </alternativeName>
</protein>
<dbReference type="OrthoDB" id="5383291at2"/>
<keyword evidence="5 6" id="KW-0819">tRNA processing</keyword>
<dbReference type="PROSITE" id="PS01131">
    <property type="entry name" value="RRNA_A_DIMETH"/>
    <property type="match status" value="1"/>
</dbReference>
<comment type="similarity">
    <text evidence="6">Belongs to the methyltransferase superfamily. tRNA (adenine-N(6)-)-methyltransferase family.</text>
</comment>
<comment type="caution">
    <text evidence="8">The sequence shown here is derived from an EMBL/GenBank/DDBJ whole genome shotgun (WGS) entry which is preliminary data.</text>
</comment>
<evidence type="ECO:0000256" key="5">
    <source>
        <dbReference type="ARBA" id="ARBA00022694"/>
    </source>
</evidence>
<dbReference type="STRING" id="1563681.BFP71_11390"/>
<dbReference type="Proteomes" id="UP000095552">
    <property type="component" value="Unassembled WGS sequence"/>
</dbReference>
<evidence type="ECO:0000256" key="4">
    <source>
        <dbReference type="ARBA" id="ARBA00022691"/>
    </source>
</evidence>
<comment type="function">
    <text evidence="6">Specifically methylates the adenine in position 37 of tRNA(1)(Val) (anticodon cmo5UAC).</text>
</comment>
<dbReference type="InterPro" id="IPR002052">
    <property type="entry name" value="DNA_methylase_N6_adenine_CS"/>
</dbReference>
<comment type="catalytic activity">
    <reaction evidence="6">
        <text>adenosine(37) in tRNA1(Val) + S-adenosyl-L-methionine = N(6)-methyladenosine(37) in tRNA1(Val) + S-adenosyl-L-homocysteine + H(+)</text>
        <dbReference type="Rhea" id="RHEA:43160"/>
        <dbReference type="Rhea" id="RHEA-COMP:10369"/>
        <dbReference type="Rhea" id="RHEA-COMP:10370"/>
        <dbReference type="ChEBI" id="CHEBI:15378"/>
        <dbReference type="ChEBI" id="CHEBI:57856"/>
        <dbReference type="ChEBI" id="CHEBI:59789"/>
        <dbReference type="ChEBI" id="CHEBI:74411"/>
        <dbReference type="ChEBI" id="CHEBI:74449"/>
        <dbReference type="EC" id="2.1.1.223"/>
    </reaction>
</comment>
<dbReference type="Gene3D" id="3.40.50.150">
    <property type="entry name" value="Vaccinia Virus protein VP39"/>
    <property type="match status" value="1"/>
</dbReference>
<keyword evidence="9" id="KW-1185">Reference proteome</keyword>
<dbReference type="AlphaFoldDB" id="A0A1E5SY93"/>
<keyword evidence="2 6" id="KW-0489">Methyltransferase</keyword>
<accession>A0A1E5SY93</accession>
<sequence>MANTYFQFKQFRIEQDKAGMKVTTDGCLFGALIQPVPTGTILDVGTGTGLLSLMLAQKTSAQIEAIEIDESVAEQASHNFRTSPWAGQLKVHTTSLQAFNPSRKFDQIVCNPPFFKGNALGKSKVKNQAVHDHTLPMEILLKRCNDLLHDQGSLWLMYPPYEMSLFKEMALKVGFMEANSISIKNTEGTSAIRVVTAFSKKKESVKKDSSIVIKKADQQYTPEFIELLKPFYLHL</sequence>
<dbReference type="PANTHER" id="PTHR47739:SF1">
    <property type="entry name" value="TRNA1(VAL) (ADENINE(37)-N6)-METHYLTRANSFERASE"/>
    <property type="match status" value="1"/>
</dbReference>
<feature type="domain" description="Methyltransferase small" evidence="7">
    <location>
        <begin position="37"/>
        <end position="123"/>
    </location>
</feature>
<dbReference type="EC" id="2.1.1.223" evidence="6"/>
<dbReference type="GO" id="GO:0005737">
    <property type="term" value="C:cytoplasm"/>
    <property type="evidence" value="ECO:0007669"/>
    <property type="project" value="UniProtKB-SubCell"/>
</dbReference>
<evidence type="ECO:0000256" key="2">
    <source>
        <dbReference type="ARBA" id="ARBA00022603"/>
    </source>
</evidence>
<keyword evidence="4 6" id="KW-0949">S-adenosyl-L-methionine</keyword>
<dbReference type="Pfam" id="PF05175">
    <property type="entry name" value="MTS"/>
    <property type="match status" value="1"/>
</dbReference>
<dbReference type="PANTHER" id="PTHR47739">
    <property type="entry name" value="TRNA1(VAL) (ADENINE(37)-N6)-METHYLTRANSFERASE"/>
    <property type="match status" value="1"/>
</dbReference>
<dbReference type="GO" id="GO:0008033">
    <property type="term" value="P:tRNA processing"/>
    <property type="evidence" value="ECO:0007669"/>
    <property type="project" value="UniProtKB-UniRule"/>
</dbReference>
<dbReference type="GO" id="GO:0000179">
    <property type="term" value="F:rRNA (adenine-N6,N6-)-dimethyltransferase activity"/>
    <property type="evidence" value="ECO:0007669"/>
    <property type="project" value="InterPro"/>
</dbReference>
<dbReference type="EMBL" id="MDGQ01000005">
    <property type="protein sequence ID" value="OEK04086.1"/>
    <property type="molecule type" value="Genomic_DNA"/>
</dbReference>
<evidence type="ECO:0000256" key="6">
    <source>
        <dbReference type="HAMAP-Rule" id="MF_01872"/>
    </source>
</evidence>
<dbReference type="CDD" id="cd02440">
    <property type="entry name" value="AdoMet_MTases"/>
    <property type="match status" value="1"/>
</dbReference>